<sequence length="467" mass="52588">MNRNELEQIAQQGESETIEFKKSTAQIRRAMETLCGMLNGHGGRVLFGITPQGQIVGQTVSDKTLREVVDQPRRFEPPGTVAQTRIDLGDDKELLVLEAQPDPTRRPYIFDGRPYQRVGSTTSVMPQETYHRLLAERPDSRTRWETLRAEGYGVADLDQEEILRTVRLGVAAGRLPESTGGDIPDILHRLELLKGGRLNNAAIVLFGTCFLPDYPQCQLRMARFRGVDKSEFLDQRQIEGHAFALLDEAMLFLRRHLPVAGRVVPGLFEREDEPLFPLEVLREALVNAFCHRDYTIAGGAVSLAIYDDRLEIWSDGTLPSGLTPEDLKRDHTSKPSNPLIAKVFYLRGVIERWGRGTQKIVELCVKAGHPEPEFGEQAGSVWVRFVPSGYIAPHRVAHDLTERQREVLQITAHHGPIPLREIMQQMASPPASATVRDDLYHLKRLELVDSAGHGRGAVWRLRREESS</sequence>
<dbReference type="Gene3D" id="3.30.950.30">
    <property type="entry name" value="Schlafen, AAA domain"/>
    <property type="match status" value="1"/>
</dbReference>
<keyword evidence="3" id="KW-1185">Reference proteome</keyword>
<dbReference type="Proteomes" id="UP000008221">
    <property type="component" value="Chromosome"/>
</dbReference>
<name>A0LT26_ACIC1</name>
<dbReference type="STRING" id="351607.Acel_0813"/>
<reference evidence="2 3" key="1">
    <citation type="journal article" date="2009" name="Genome Res.">
        <title>Complete genome of the cellulolytic thermophile Acidothermus cellulolyticus 11B provides insights into its ecophysiological and evolutionary adaptations.</title>
        <authorList>
            <person name="Barabote R.D."/>
            <person name="Xie G."/>
            <person name="Leu D.H."/>
            <person name="Normand P."/>
            <person name="Necsulea A."/>
            <person name="Daubin V."/>
            <person name="Medigue C."/>
            <person name="Adney W.S."/>
            <person name="Xu X.C."/>
            <person name="Lapidus A."/>
            <person name="Parales R.E."/>
            <person name="Detter C."/>
            <person name="Pujic P."/>
            <person name="Bruce D."/>
            <person name="Lavire C."/>
            <person name="Challacombe J.F."/>
            <person name="Brettin T.S."/>
            <person name="Berry A.M."/>
        </authorList>
    </citation>
    <scope>NUCLEOTIDE SEQUENCE [LARGE SCALE GENOMIC DNA]</scope>
    <source>
        <strain evidence="3">ATCC 43068 / DSM 8971 / 11B</strain>
    </source>
</reference>
<dbReference type="SUPFAM" id="SSF46785">
    <property type="entry name" value="Winged helix' DNA-binding domain"/>
    <property type="match status" value="1"/>
</dbReference>
<evidence type="ECO:0000313" key="3">
    <source>
        <dbReference type="Proteomes" id="UP000008221"/>
    </source>
</evidence>
<evidence type="ECO:0000259" key="1">
    <source>
        <dbReference type="Pfam" id="PF04326"/>
    </source>
</evidence>
<gene>
    <name evidence="2" type="ordered locus">Acel_0813</name>
</gene>
<dbReference type="InterPro" id="IPR038461">
    <property type="entry name" value="Schlafen_AlbA_2_dom_sf"/>
</dbReference>
<protein>
    <submittedName>
        <fullName evidence="2">Putative transcriptional regulator</fullName>
    </submittedName>
</protein>
<dbReference type="EMBL" id="CP000481">
    <property type="protein sequence ID" value="ABK52586.1"/>
    <property type="molecule type" value="Genomic_DNA"/>
</dbReference>
<proteinExistence type="predicted"/>
<dbReference type="AlphaFoldDB" id="A0LT26"/>
<dbReference type="PANTHER" id="PTHR30595:SF6">
    <property type="entry name" value="SCHLAFEN ALBA-2 DOMAIN-CONTAINING PROTEIN"/>
    <property type="match status" value="1"/>
</dbReference>
<dbReference type="KEGG" id="ace:Acel_0813"/>
<dbReference type="PANTHER" id="PTHR30595">
    <property type="entry name" value="GLPR-RELATED TRANSCRIPTIONAL REPRESSOR"/>
    <property type="match status" value="1"/>
</dbReference>
<dbReference type="Gene3D" id="3.30.565.60">
    <property type="match status" value="1"/>
</dbReference>
<dbReference type="Pfam" id="PF04326">
    <property type="entry name" value="SLFN_AlbA_2"/>
    <property type="match status" value="1"/>
</dbReference>
<dbReference type="InterPro" id="IPR007421">
    <property type="entry name" value="Schlafen_AlbA_2_dom"/>
</dbReference>
<dbReference type="Pfam" id="PF13749">
    <property type="entry name" value="HATPase_c_4"/>
    <property type="match status" value="1"/>
</dbReference>
<organism evidence="2 3">
    <name type="scientific">Acidothermus cellulolyticus (strain ATCC 43068 / DSM 8971 / 11B)</name>
    <dbReference type="NCBI Taxonomy" id="351607"/>
    <lineage>
        <taxon>Bacteria</taxon>
        <taxon>Bacillati</taxon>
        <taxon>Actinomycetota</taxon>
        <taxon>Actinomycetes</taxon>
        <taxon>Acidothermales</taxon>
        <taxon>Acidothermaceae</taxon>
        <taxon>Acidothermus</taxon>
    </lineage>
</organism>
<accession>A0LT26</accession>
<dbReference type="OrthoDB" id="9805115at2"/>
<dbReference type="InterPro" id="IPR036390">
    <property type="entry name" value="WH_DNA-bd_sf"/>
</dbReference>
<dbReference type="InterPro" id="IPR038475">
    <property type="entry name" value="RecG_C_sf"/>
</dbReference>
<dbReference type="HOGENOM" id="CLU_024970_3_0_11"/>
<dbReference type="eggNOG" id="COG2865">
    <property type="taxonomic scope" value="Bacteria"/>
</dbReference>
<feature type="domain" description="Schlafen AlbA-2" evidence="1">
    <location>
        <begin position="14"/>
        <end position="125"/>
    </location>
</feature>
<dbReference type="InParanoid" id="A0LT26"/>
<evidence type="ECO:0000313" key="2">
    <source>
        <dbReference type="EMBL" id="ABK52586.1"/>
    </source>
</evidence>